<dbReference type="InterPro" id="IPR011041">
    <property type="entry name" value="Quinoprot_gluc/sorb_DH_b-prop"/>
</dbReference>
<organism evidence="2">
    <name type="scientific">Solibacter usitatus (strain Ellin6076)</name>
    <dbReference type="NCBI Taxonomy" id="234267"/>
    <lineage>
        <taxon>Bacteria</taxon>
        <taxon>Pseudomonadati</taxon>
        <taxon>Acidobacteriota</taxon>
        <taxon>Terriglobia</taxon>
        <taxon>Bryobacterales</taxon>
        <taxon>Solibacteraceae</taxon>
        <taxon>Candidatus Solibacter</taxon>
    </lineage>
</organism>
<dbReference type="HOGENOM" id="CLU_012344_1_0_0"/>
<name>Q01PB2_SOLUE</name>
<dbReference type="SUPFAM" id="SSF50952">
    <property type="entry name" value="Soluble quinoprotein glucose dehydrogenase"/>
    <property type="match status" value="1"/>
</dbReference>
<dbReference type="AlphaFoldDB" id="Q01PB2"/>
<dbReference type="PANTHER" id="PTHR19328">
    <property type="entry name" value="HEDGEHOG-INTERACTING PROTEIN"/>
    <property type="match status" value="1"/>
</dbReference>
<sequence length="535" mass="58663">MRTGGLDVRLTFAVPVLASVVCGLAASPELKIEIKDYATMPMTGAVDGPGNSAGLLARINFLREEPGGSRKRLFVNDLNGAMYILDKETKKTATYLDFNGLPGKAGIFHRLAIDQLLASGFISFEFDPDYVHNGKFYTIHLEDPALPVSGVPDNQNFPGLNTSGYTITPPIRTFGTTEREAVVIEWTDTNLSNTTFEGTARELMRLQYSGRIHPMADLIFNPTARSGDPDWRVMYIATGDGGNGEQTSSVRSNPQRLDTLVGKILRIIPDLKEHIDSSTVSENGRYRIPKDNPFASKSGARKEIWAYGLRNPHRLTWDVDPLNRANNHLIALVIGLGTWETVDIIHKGANYGYSLREGPQQLNPDNSLSSPPENDVIPVQIDAAKTEGTVHPTYPVLAYRHSRDAGVIAIANGFVYRGNAIPELRGKFLFGDITSGRIWWAEMKEMVAVDDGDPKTMAVMHDVKMAWNGRVYPAMTPINEIAYHTRGGKAEHLPGAERVPGGRSDLRLAMDAGGELYIMTKSDGMIRAIVGAASQ</sequence>
<dbReference type="STRING" id="234267.Acid_7602"/>
<dbReference type="eggNOG" id="COG2133">
    <property type="taxonomic scope" value="Bacteria"/>
</dbReference>
<dbReference type="OrthoDB" id="9770043at2"/>
<feature type="domain" description="Glucose/Sorbosone dehydrogenase" evidence="1">
    <location>
        <begin position="233"/>
        <end position="472"/>
    </location>
</feature>
<dbReference type="InterPro" id="IPR011042">
    <property type="entry name" value="6-blade_b-propeller_TolB-like"/>
</dbReference>
<dbReference type="Gene3D" id="2.120.10.30">
    <property type="entry name" value="TolB, C-terminal domain"/>
    <property type="match status" value="1"/>
</dbReference>
<evidence type="ECO:0000259" key="1">
    <source>
        <dbReference type="Pfam" id="PF07995"/>
    </source>
</evidence>
<dbReference type="PANTHER" id="PTHR19328:SF13">
    <property type="entry name" value="HIPL1 PROTEIN"/>
    <property type="match status" value="1"/>
</dbReference>
<evidence type="ECO:0000313" key="2">
    <source>
        <dbReference type="EMBL" id="ABJ88508.1"/>
    </source>
</evidence>
<dbReference type="InterPro" id="IPR012938">
    <property type="entry name" value="Glc/Sorbosone_DH"/>
</dbReference>
<protein>
    <recommendedName>
        <fullName evidence="1">Glucose/Sorbosone dehydrogenase domain-containing protein</fullName>
    </recommendedName>
</protein>
<accession>Q01PB2</accession>
<dbReference type="Pfam" id="PF07995">
    <property type="entry name" value="GSDH"/>
    <property type="match status" value="1"/>
</dbReference>
<gene>
    <name evidence="2" type="ordered locus">Acid_7602</name>
</gene>
<proteinExistence type="predicted"/>
<dbReference type="EMBL" id="CP000473">
    <property type="protein sequence ID" value="ABJ88508.1"/>
    <property type="molecule type" value="Genomic_DNA"/>
</dbReference>
<dbReference type="KEGG" id="sus:Acid_7602"/>
<dbReference type="InParanoid" id="Q01PB2"/>
<reference evidence="2" key="1">
    <citation type="submission" date="2006-10" db="EMBL/GenBank/DDBJ databases">
        <title>Complete sequence of Solibacter usitatus Ellin6076.</title>
        <authorList>
            <consortium name="US DOE Joint Genome Institute"/>
            <person name="Copeland A."/>
            <person name="Lucas S."/>
            <person name="Lapidus A."/>
            <person name="Barry K."/>
            <person name="Detter J.C."/>
            <person name="Glavina del Rio T."/>
            <person name="Hammon N."/>
            <person name="Israni S."/>
            <person name="Dalin E."/>
            <person name="Tice H."/>
            <person name="Pitluck S."/>
            <person name="Thompson L.S."/>
            <person name="Brettin T."/>
            <person name="Bruce D."/>
            <person name="Han C."/>
            <person name="Tapia R."/>
            <person name="Gilna P."/>
            <person name="Schmutz J."/>
            <person name="Larimer F."/>
            <person name="Land M."/>
            <person name="Hauser L."/>
            <person name="Kyrpides N."/>
            <person name="Mikhailova N."/>
            <person name="Janssen P.H."/>
            <person name="Kuske C.R."/>
            <person name="Richardson P."/>
        </authorList>
    </citation>
    <scope>NUCLEOTIDE SEQUENCE</scope>
    <source>
        <strain evidence="2">Ellin6076</strain>
    </source>
</reference>